<organism evidence="1 2">
    <name type="scientific">Cyclobacterium marinum (strain ATCC 25205 / DSM 745 / LMG 13164 / NCIMB 1802)</name>
    <name type="common">Flectobacillus marinus</name>
    <dbReference type="NCBI Taxonomy" id="880070"/>
    <lineage>
        <taxon>Bacteria</taxon>
        <taxon>Pseudomonadati</taxon>
        <taxon>Bacteroidota</taxon>
        <taxon>Cytophagia</taxon>
        <taxon>Cytophagales</taxon>
        <taxon>Cyclobacteriaceae</taxon>
        <taxon>Cyclobacterium</taxon>
    </lineage>
</organism>
<gene>
    <name evidence="1" type="ordered locus">Cycma_3942</name>
</gene>
<dbReference type="OrthoDB" id="178826at2"/>
<dbReference type="eggNOG" id="COG4225">
    <property type="taxonomic scope" value="Bacteria"/>
</dbReference>
<accession>G0J6F6</accession>
<dbReference type="RefSeq" id="WP_014021936.1">
    <property type="nucleotide sequence ID" value="NC_015914.1"/>
</dbReference>
<evidence type="ECO:0000313" key="1">
    <source>
        <dbReference type="EMBL" id="AEL27651.1"/>
    </source>
</evidence>
<dbReference type="HOGENOM" id="CLU_386301_0_0_10"/>
<sequence>MTSIPSIKNGKPRLIINYFIPYKEPRFWLIYLFVFIINNTFSQTHTNDAKFGQAFHLSVKPWDKSKVDKNDFLELIEATCEVMAINQNPSGAIIDPYLKREHQYSTPYFAFAVGVLLKAGKGKHLKAAGIKAMEHSTLAFSKGSKAIPDEHGEFFISPLTNSLQFYKNHVSQDQFKTWTERMRTPLEVVMQNFDGRINNWRTYAMKGEWNRVNHKLSDKSFATEFIETAWNQYSQKIRIVNDKWNMYQDWSSDPQSLAVEAVGRGNLIALATEGYDGPSSPEIWKAIRKGTYTSLYTQSPDGQAPPNGRTDNHIFNDVLYQLAFDVMAEDAWKNGDQYLAGQYRRAANLAFKSIYRWQRDSGPFKGSFYITKNHFDPKDRIGYQPASQWGNYTGALVQHLAEAWISRKNEIPEFPSPAEIGGYAFTTDDSFGAFFANAGGFQVMVNLRGASVPKYGLSWTPLGTVRMVKQGWDGRLGPSDGEHDISKNSTYQMKTDNGTHVDSYGPQSGISFGPEWKERGHWVRIADVPSTYRAEAEIKFVHPLLVRFTIHYTYVTGRGGPYFSQEFILTPDLLVTRLKNAQSHQFGLTVPLLENDGRPLITSISNNIAQTGYSKNGDQQSFIGLNKDIKIVSDAPSIQSTYGWLKPIRFESEEESIDLMVYPKTSSDMSSSKMHENFKWTANGFTTPLAEIKGNLYRGINIAGGEGDAMDLDADGESDVVFSKKCRFMLQLNDNSIDQVETDQDVIMTYQGKNHTLTAFQPFTLN</sequence>
<reference evidence="2" key="1">
    <citation type="submission" date="2011-07" db="EMBL/GenBank/DDBJ databases">
        <title>The complete genome of Cyclobacterium marinum DSM 745.</title>
        <authorList>
            <person name="Lucas S."/>
            <person name="Han J."/>
            <person name="Lapidus A."/>
            <person name="Bruce D."/>
            <person name="Goodwin L."/>
            <person name="Pitluck S."/>
            <person name="Peters L."/>
            <person name="Kyrpides N."/>
            <person name="Mavromatis K."/>
            <person name="Ivanova N."/>
            <person name="Ovchinnikova G."/>
            <person name="Chertkov O."/>
            <person name="Detter J.C."/>
            <person name="Tapia R."/>
            <person name="Han C."/>
            <person name="Land M."/>
            <person name="Hauser L."/>
            <person name="Markowitz V."/>
            <person name="Cheng J.-F."/>
            <person name="Hugenholtz P."/>
            <person name="Woyke T."/>
            <person name="Wu D."/>
            <person name="Tindall B."/>
            <person name="Schuetze A."/>
            <person name="Brambilla E."/>
            <person name="Klenk H.-P."/>
            <person name="Eisen J.A."/>
        </authorList>
    </citation>
    <scope>NUCLEOTIDE SEQUENCE [LARGE SCALE GENOMIC DNA]</scope>
    <source>
        <strain evidence="2">ATCC 25205 / DSM 745 / LMG 13164 / NCIMB 1802</strain>
    </source>
</reference>
<proteinExistence type="predicted"/>
<dbReference type="EMBL" id="CP002955">
    <property type="protein sequence ID" value="AEL27651.1"/>
    <property type="molecule type" value="Genomic_DNA"/>
</dbReference>
<evidence type="ECO:0000313" key="2">
    <source>
        <dbReference type="Proteomes" id="UP000001635"/>
    </source>
</evidence>
<name>G0J6F6_CYCMS</name>
<dbReference type="KEGG" id="cmr:Cycma_3942"/>
<keyword evidence="2" id="KW-1185">Reference proteome</keyword>
<protein>
    <submittedName>
        <fullName evidence="1">Uncharacterized protein</fullName>
    </submittedName>
</protein>
<dbReference type="AlphaFoldDB" id="G0J6F6"/>
<dbReference type="Proteomes" id="UP000001635">
    <property type="component" value="Chromosome"/>
</dbReference>
<dbReference type="STRING" id="880070.Cycma_3942"/>